<evidence type="ECO:0000313" key="7">
    <source>
        <dbReference type="EMBL" id="VDN56918.1"/>
    </source>
</evidence>
<evidence type="ECO:0000313" key="8">
    <source>
        <dbReference type="Proteomes" id="UP000038040"/>
    </source>
</evidence>
<dbReference type="OrthoDB" id="5856527at2759"/>
<evidence type="ECO:0000256" key="5">
    <source>
        <dbReference type="ARBA" id="ARBA00023136"/>
    </source>
</evidence>
<dbReference type="WBParaSite" id="DME_0000253101-mRNA-1">
    <property type="protein sequence ID" value="DME_0000253101-mRNA-1"/>
    <property type="gene ID" value="DME_0000253101"/>
</dbReference>
<evidence type="ECO:0000256" key="3">
    <source>
        <dbReference type="ARBA" id="ARBA00022692"/>
    </source>
</evidence>
<dbReference type="PANTHER" id="PTHR23294">
    <property type="entry name" value="ET TRANSLATION PRODUCT-RELATED"/>
    <property type="match status" value="1"/>
</dbReference>
<gene>
    <name evidence="7" type="ORF">DME_LOCUS6891</name>
</gene>
<comment type="subcellular location">
    <subcellularLocation>
        <location evidence="1">Membrane</location>
        <topology evidence="1">Multi-pass membrane protein</topology>
    </subcellularLocation>
</comment>
<dbReference type="AlphaFoldDB" id="A0A0N4U6H9"/>
<evidence type="ECO:0000256" key="4">
    <source>
        <dbReference type="ARBA" id="ARBA00022989"/>
    </source>
</evidence>
<dbReference type="InterPro" id="IPR051617">
    <property type="entry name" value="UNC-93-like_regulator"/>
</dbReference>
<accession>A0A0N4U6H9</accession>
<keyword evidence="5 6" id="KW-0472">Membrane</keyword>
<feature type="transmembrane region" description="Helical" evidence="6">
    <location>
        <begin position="176"/>
        <end position="199"/>
    </location>
</feature>
<protein>
    <submittedName>
        <fullName evidence="7 10">Uncharacterized protein</fullName>
    </submittedName>
</protein>
<evidence type="ECO:0000313" key="10">
    <source>
        <dbReference type="WBParaSite" id="DME_0000253101-mRNA-1"/>
    </source>
</evidence>
<comment type="similarity">
    <text evidence="2">Belongs to the unc-93 family.</text>
</comment>
<evidence type="ECO:0000313" key="9">
    <source>
        <dbReference type="Proteomes" id="UP000274756"/>
    </source>
</evidence>
<dbReference type="STRING" id="318479.A0A0N4U6H9"/>
<reference evidence="7 9" key="2">
    <citation type="submission" date="2018-11" db="EMBL/GenBank/DDBJ databases">
        <authorList>
            <consortium name="Pathogen Informatics"/>
        </authorList>
    </citation>
    <scope>NUCLEOTIDE SEQUENCE [LARGE SCALE GENOMIC DNA]</scope>
</reference>
<dbReference type="EMBL" id="UYYG01001157">
    <property type="protein sequence ID" value="VDN56918.1"/>
    <property type="molecule type" value="Genomic_DNA"/>
</dbReference>
<evidence type="ECO:0000256" key="6">
    <source>
        <dbReference type="SAM" id="Phobius"/>
    </source>
</evidence>
<keyword evidence="9" id="KW-1185">Reference proteome</keyword>
<feature type="transmembrane region" description="Helical" evidence="6">
    <location>
        <begin position="137"/>
        <end position="156"/>
    </location>
</feature>
<dbReference type="GO" id="GO:0016020">
    <property type="term" value="C:membrane"/>
    <property type="evidence" value="ECO:0007669"/>
    <property type="project" value="UniProtKB-SubCell"/>
</dbReference>
<dbReference type="Proteomes" id="UP000274756">
    <property type="component" value="Unassembled WGS sequence"/>
</dbReference>
<organism evidence="8 10">
    <name type="scientific">Dracunculus medinensis</name>
    <name type="common">Guinea worm</name>
    <dbReference type="NCBI Taxonomy" id="318479"/>
    <lineage>
        <taxon>Eukaryota</taxon>
        <taxon>Metazoa</taxon>
        <taxon>Ecdysozoa</taxon>
        <taxon>Nematoda</taxon>
        <taxon>Chromadorea</taxon>
        <taxon>Rhabditida</taxon>
        <taxon>Spirurina</taxon>
        <taxon>Dracunculoidea</taxon>
        <taxon>Dracunculidae</taxon>
        <taxon>Dracunculus</taxon>
    </lineage>
</organism>
<proteinExistence type="inferred from homology"/>
<keyword evidence="4 6" id="KW-1133">Transmembrane helix</keyword>
<dbReference type="Proteomes" id="UP000038040">
    <property type="component" value="Unplaced"/>
</dbReference>
<evidence type="ECO:0000256" key="2">
    <source>
        <dbReference type="ARBA" id="ARBA00009172"/>
    </source>
</evidence>
<dbReference type="Pfam" id="PF05978">
    <property type="entry name" value="UNC-93"/>
    <property type="match status" value="1"/>
</dbReference>
<feature type="transmembrane region" description="Helical" evidence="6">
    <location>
        <begin position="20"/>
        <end position="39"/>
    </location>
</feature>
<name>A0A0N4U6H9_DRAME</name>
<dbReference type="Gene3D" id="1.20.1250.20">
    <property type="entry name" value="MFS general substrate transporter like domains"/>
    <property type="match status" value="1"/>
</dbReference>
<reference evidence="10" key="1">
    <citation type="submission" date="2017-02" db="UniProtKB">
        <authorList>
            <consortium name="WormBaseParasite"/>
        </authorList>
    </citation>
    <scope>IDENTIFICATION</scope>
</reference>
<sequence length="228" mass="25780">MIIIGDNGRPNDFPDSRIHWIFGCFGTLSVLANIMFLFLPKHKLKNCIESVQMANTLKSFLNRKVLLLSFSWIHLGIFTSFWLGPFPTSLLFTNSLNNEKNLIPLYACSLAIGEVIIGFITSYFATKIDDFGQLPTALIGFTTNIICFLLVLISIPCNSTLFPNEESALLIEPKLFFFYYIALFCGFLLGIGDGCWNTVRCCIITALMPKRRAYGFCISKLFQVDFFI</sequence>
<dbReference type="PANTHER" id="PTHR23294:SF18">
    <property type="entry name" value="UNC93-LIKE PROTEIN MFSD11"/>
    <property type="match status" value="1"/>
</dbReference>
<feature type="transmembrane region" description="Helical" evidence="6">
    <location>
        <begin position="103"/>
        <end position="125"/>
    </location>
</feature>
<dbReference type="SUPFAM" id="SSF103473">
    <property type="entry name" value="MFS general substrate transporter"/>
    <property type="match status" value="1"/>
</dbReference>
<evidence type="ECO:0000256" key="1">
    <source>
        <dbReference type="ARBA" id="ARBA00004141"/>
    </source>
</evidence>
<feature type="transmembrane region" description="Helical" evidence="6">
    <location>
        <begin position="65"/>
        <end position="83"/>
    </location>
</feature>
<keyword evidence="3 6" id="KW-0812">Transmembrane</keyword>
<dbReference type="InterPro" id="IPR036259">
    <property type="entry name" value="MFS_trans_sf"/>
</dbReference>
<dbReference type="InterPro" id="IPR010291">
    <property type="entry name" value="Ion_channel_UNC-93"/>
</dbReference>